<dbReference type="Gene3D" id="1.10.357.10">
    <property type="entry name" value="Tetracycline Repressor, domain 2"/>
    <property type="match status" value="1"/>
</dbReference>
<feature type="region of interest" description="Disordered" evidence="3">
    <location>
        <begin position="1"/>
        <end position="23"/>
    </location>
</feature>
<keyword evidence="1 2" id="KW-0238">DNA-binding</keyword>
<keyword evidence="6" id="KW-1185">Reference proteome</keyword>
<evidence type="ECO:0000256" key="3">
    <source>
        <dbReference type="SAM" id="MobiDB-lite"/>
    </source>
</evidence>
<dbReference type="RefSeq" id="WP_254573308.1">
    <property type="nucleotide sequence ID" value="NZ_CP098502.1"/>
</dbReference>
<feature type="domain" description="HTH tetR-type" evidence="4">
    <location>
        <begin position="23"/>
        <end position="83"/>
    </location>
</feature>
<evidence type="ECO:0000256" key="2">
    <source>
        <dbReference type="PROSITE-ProRule" id="PRU00335"/>
    </source>
</evidence>
<evidence type="ECO:0000259" key="4">
    <source>
        <dbReference type="PROSITE" id="PS50977"/>
    </source>
</evidence>
<evidence type="ECO:0000313" key="6">
    <source>
        <dbReference type="Proteomes" id="UP001056035"/>
    </source>
</evidence>
<evidence type="ECO:0000313" key="5">
    <source>
        <dbReference type="EMBL" id="UTI66640.1"/>
    </source>
</evidence>
<feature type="compositionally biased region" description="Low complexity" evidence="3">
    <location>
        <begin position="9"/>
        <end position="21"/>
    </location>
</feature>
<sequence length="214" mass="23330">MPRPRTDDATAPAAPAGAPAAPEDHRARLLEGMTAAVRAKGFQHTTLADVVREARVSRRTFYEHFTDPVDCYLAVLEEVSLRIVTGIAAAIEAGGPAEERLNRAIGVYLDLVERDPLIMRSFVRELHLTGERGLRLLASVNDRAAQTISHLADEAHRHEPELGVRPIPVPVARLVASGIMHQALMAVDEGRPLDEVRASAAELLRRVAGPERRA</sequence>
<dbReference type="SUPFAM" id="SSF46689">
    <property type="entry name" value="Homeodomain-like"/>
    <property type="match status" value="1"/>
</dbReference>
<accession>A0ABY5DYN3</accession>
<dbReference type="PANTHER" id="PTHR30055:SF187">
    <property type="entry name" value="TRANSCRIPTIONAL REGULATORY PROTEIN"/>
    <property type="match status" value="1"/>
</dbReference>
<dbReference type="Proteomes" id="UP001056035">
    <property type="component" value="Chromosome"/>
</dbReference>
<dbReference type="InterPro" id="IPR009057">
    <property type="entry name" value="Homeodomain-like_sf"/>
</dbReference>
<feature type="DNA-binding region" description="H-T-H motif" evidence="2">
    <location>
        <begin position="46"/>
        <end position="65"/>
    </location>
</feature>
<dbReference type="PANTHER" id="PTHR30055">
    <property type="entry name" value="HTH-TYPE TRANSCRIPTIONAL REGULATOR RUTR"/>
    <property type="match status" value="1"/>
</dbReference>
<proteinExistence type="predicted"/>
<organism evidence="5 6">
    <name type="scientific">Paraconexibacter antarcticus</name>
    <dbReference type="NCBI Taxonomy" id="2949664"/>
    <lineage>
        <taxon>Bacteria</taxon>
        <taxon>Bacillati</taxon>
        <taxon>Actinomycetota</taxon>
        <taxon>Thermoleophilia</taxon>
        <taxon>Solirubrobacterales</taxon>
        <taxon>Paraconexibacteraceae</taxon>
        <taxon>Paraconexibacter</taxon>
    </lineage>
</organism>
<name>A0ABY5DYN3_9ACTN</name>
<dbReference type="PROSITE" id="PS50977">
    <property type="entry name" value="HTH_TETR_2"/>
    <property type="match status" value="1"/>
</dbReference>
<dbReference type="EMBL" id="CP098502">
    <property type="protein sequence ID" value="UTI66640.1"/>
    <property type="molecule type" value="Genomic_DNA"/>
</dbReference>
<reference evidence="5 6" key="1">
    <citation type="submission" date="2022-06" db="EMBL/GenBank/DDBJ databases">
        <title>Paraconexibacter antarcticus.</title>
        <authorList>
            <person name="Kim C.S."/>
        </authorList>
    </citation>
    <scope>NUCLEOTIDE SEQUENCE [LARGE SCALE GENOMIC DNA]</scope>
    <source>
        <strain evidence="5 6">02-257</strain>
    </source>
</reference>
<dbReference type="Pfam" id="PF00440">
    <property type="entry name" value="TetR_N"/>
    <property type="match status" value="1"/>
</dbReference>
<dbReference type="InterPro" id="IPR050109">
    <property type="entry name" value="HTH-type_TetR-like_transc_reg"/>
</dbReference>
<protein>
    <submittedName>
        <fullName evidence="5">TetR/AcrR family transcriptional regulator</fullName>
    </submittedName>
</protein>
<dbReference type="InterPro" id="IPR001647">
    <property type="entry name" value="HTH_TetR"/>
</dbReference>
<gene>
    <name evidence="5" type="ORF">NBH00_10600</name>
</gene>
<evidence type="ECO:0000256" key="1">
    <source>
        <dbReference type="ARBA" id="ARBA00023125"/>
    </source>
</evidence>